<dbReference type="AlphaFoldDB" id="A0A508WQT0"/>
<reference evidence="1" key="1">
    <citation type="submission" date="2019-06" db="EMBL/GenBank/DDBJ databases">
        <authorList>
            <person name="Le Quere A."/>
            <person name="Colella S."/>
        </authorList>
    </citation>
    <scope>NUCLEOTIDE SEQUENCE</scope>
    <source>
        <strain evidence="1">EmedicaeMD41</strain>
    </source>
</reference>
<organism evidence="1">
    <name type="scientific">Sinorhizobium medicae</name>
    <dbReference type="NCBI Taxonomy" id="110321"/>
    <lineage>
        <taxon>Bacteria</taxon>
        <taxon>Pseudomonadati</taxon>
        <taxon>Pseudomonadota</taxon>
        <taxon>Alphaproteobacteria</taxon>
        <taxon>Hyphomicrobiales</taxon>
        <taxon>Rhizobiaceae</taxon>
        <taxon>Sinorhizobium/Ensifer group</taxon>
        <taxon>Sinorhizobium</taxon>
    </lineage>
</organism>
<dbReference type="EMBL" id="CABFNB010000030">
    <property type="protein sequence ID" value="VTZ59784.1"/>
    <property type="molecule type" value="Genomic_DNA"/>
</dbReference>
<gene>
    <name evidence="1" type="ORF">EMEDMD4_1250003</name>
</gene>
<dbReference type="Proteomes" id="UP000507954">
    <property type="component" value="Unassembled WGS sequence"/>
</dbReference>
<protein>
    <submittedName>
        <fullName evidence="1">Uncharacterized protein</fullName>
    </submittedName>
</protein>
<proteinExistence type="predicted"/>
<accession>A0A508WQT0</accession>
<evidence type="ECO:0000313" key="1">
    <source>
        <dbReference type="EMBL" id="VTZ59784.1"/>
    </source>
</evidence>
<name>A0A508WQT0_9HYPH</name>
<sequence>MPDGGAYVGFGKLDRATVFNLPNCPTLRKNDGHGQACGERQFLEIALSRYRHLELYSTFA</sequence>